<evidence type="ECO:0000313" key="2">
    <source>
        <dbReference type="EMBL" id="MBA3926591.1"/>
    </source>
</evidence>
<accession>A0A7W1T6W3</accession>
<keyword evidence="3" id="KW-1185">Reference proteome</keyword>
<organism evidence="2 3">
    <name type="scientific">Listeria rustica</name>
    <dbReference type="NCBI Taxonomy" id="2713503"/>
    <lineage>
        <taxon>Bacteria</taxon>
        <taxon>Bacillati</taxon>
        <taxon>Bacillota</taxon>
        <taxon>Bacilli</taxon>
        <taxon>Bacillales</taxon>
        <taxon>Listeriaceae</taxon>
        <taxon>Listeria</taxon>
    </lineage>
</organism>
<reference evidence="2 3" key="2">
    <citation type="submission" date="2020-08" db="EMBL/GenBank/DDBJ databases">
        <title>Listeria ohnekaius sp. nov. and Listeria portnoyii sp. nov. isolated from non-agricultural and natural environments.</title>
        <authorList>
            <person name="Weller D."/>
            <person name="Belias A.M."/>
            <person name="Liao J."/>
            <person name="Guo S."/>
            <person name="Orsi R.H."/>
            <person name="Wiedmann M."/>
        </authorList>
    </citation>
    <scope>NUCLEOTIDE SEQUENCE [LARGE SCALE GENOMIC DNA]</scope>
    <source>
        <strain evidence="2 3">FSL W9-0585</strain>
    </source>
</reference>
<feature type="region of interest" description="Disordered" evidence="1">
    <location>
        <begin position="1"/>
        <end position="33"/>
    </location>
</feature>
<dbReference type="RefSeq" id="WP_181676744.1">
    <property type="nucleotide sequence ID" value="NZ_JABJVM010000008.1"/>
</dbReference>
<protein>
    <submittedName>
        <fullName evidence="2">Uncharacterized protein</fullName>
    </submittedName>
</protein>
<name>A0A7W1T6W3_9LIST</name>
<dbReference type="EMBL" id="JABJVM010000008">
    <property type="protein sequence ID" value="MBA3926591.1"/>
    <property type="molecule type" value="Genomic_DNA"/>
</dbReference>
<evidence type="ECO:0000313" key="3">
    <source>
        <dbReference type="Proteomes" id="UP000548787"/>
    </source>
</evidence>
<gene>
    <name evidence="2" type="ORF">HPK16_09570</name>
</gene>
<sequence length="49" mass="6129">MLKILKRDHQNFMEKVKDTQKTHQNNRLEIKDKKKALEVRIDQRRRQNK</sequence>
<dbReference type="AlphaFoldDB" id="A0A7W1T6W3"/>
<dbReference type="Proteomes" id="UP000548787">
    <property type="component" value="Unassembled WGS sequence"/>
</dbReference>
<evidence type="ECO:0000256" key="1">
    <source>
        <dbReference type="SAM" id="MobiDB-lite"/>
    </source>
</evidence>
<reference evidence="2 3" key="1">
    <citation type="submission" date="2020-05" db="EMBL/GenBank/DDBJ databases">
        <authorList>
            <person name="Carlin C.R."/>
        </authorList>
    </citation>
    <scope>NUCLEOTIDE SEQUENCE [LARGE SCALE GENOMIC DNA]</scope>
    <source>
        <strain evidence="2 3">FSL W9-0585</strain>
    </source>
</reference>
<comment type="caution">
    <text evidence="2">The sequence shown here is derived from an EMBL/GenBank/DDBJ whole genome shotgun (WGS) entry which is preliminary data.</text>
</comment>
<proteinExistence type="predicted"/>